<organism evidence="2 3">
    <name type="scientific">Tetrapyrgos nigripes</name>
    <dbReference type="NCBI Taxonomy" id="182062"/>
    <lineage>
        <taxon>Eukaryota</taxon>
        <taxon>Fungi</taxon>
        <taxon>Dikarya</taxon>
        <taxon>Basidiomycota</taxon>
        <taxon>Agaricomycotina</taxon>
        <taxon>Agaricomycetes</taxon>
        <taxon>Agaricomycetidae</taxon>
        <taxon>Agaricales</taxon>
        <taxon>Marasmiineae</taxon>
        <taxon>Marasmiaceae</taxon>
        <taxon>Tetrapyrgos</taxon>
    </lineage>
</organism>
<feature type="domain" description="DUF659" evidence="1">
    <location>
        <begin position="4"/>
        <end position="134"/>
    </location>
</feature>
<dbReference type="InterPro" id="IPR012337">
    <property type="entry name" value="RNaseH-like_sf"/>
</dbReference>
<keyword evidence="3" id="KW-1185">Reference proteome</keyword>
<accession>A0A8H5BSA9</accession>
<dbReference type="OrthoDB" id="3049142at2759"/>
<evidence type="ECO:0000313" key="2">
    <source>
        <dbReference type="EMBL" id="KAF5328455.1"/>
    </source>
</evidence>
<dbReference type="SUPFAM" id="SSF53098">
    <property type="entry name" value="Ribonuclease H-like"/>
    <property type="match status" value="1"/>
</dbReference>
<dbReference type="AlphaFoldDB" id="A0A8H5BSA9"/>
<name>A0A8H5BSA9_9AGAR</name>
<dbReference type="Pfam" id="PF04937">
    <property type="entry name" value="DUF659"/>
    <property type="match status" value="1"/>
</dbReference>
<dbReference type="InterPro" id="IPR007021">
    <property type="entry name" value="DUF659"/>
</dbReference>
<reference evidence="2 3" key="1">
    <citation type="journal article" date="2020" name="ISME J.">
        <title>Uncovering the hidden diversity of litter-decomposition mechanisms in mushroom-forming fungi.</title>
        <authorList>
            <person name="Floudas D."/>
            <person name="Bentzer J."/>
            <person name="Ahren D."/>
            <person name="Johansson T."/>
            <person name="Persson P."/>
            <person name="Tunlid A."/>
        </authorList>
    </citation>
    <scope>NUCLEOTIDE SEQUENCE [LARGE SCALE GENOMIC DNA]</scope>
    <source>
        <strain evidence="2 3">CBS 291.85</strain>
    </source>
</reference>
<dbReference type="EMBL" id="JAACJM010000363">
    <property type="protein sequence ID" value="KAF5328455.1"/>
    <property type="molecule type" value="Genomic_DNA"/>
</dbReference>
<evidence type="ECO:0000313" key="3">
    <source>
        <dbReference type="Proteomes" id="UP000559256"/>
    </source>
</evidence>
<comment type="caution">
    <text evidence="2">The sequence shown here is derived from an EMBL/GenBank/DDBJ whole genome shotgun (WGS) entry which is preliminary data.</text>
</comment>
<evidence type="ECO:0000259" key="1">
    <source>
        <dbReference type="Pfam" id="PF04937"/>
    </source>
</evidence>
<proteinExistence type="predicted"/>
<protein>
    <recommendedName>
        <fullName evidence="1">DUF659 domain-containing protein</fullName>
    </recommendedName>
</protein>
<gene>
    <name evidence="2" type="ORF">D9758_018916</name>
</gene>
<dbReference type="Proteomes" id="UP000559256">
    <property type="component" value="Unassembled WGS sequence"/>
</dbReference>
<sequence>MKLQELQKRTNLTLLIDGWEDLLKRSLYGLVAAQVNQEPVALGLADLTGKRGSAESIFEMAVNHIDSMGLGNGKRFICTTTDNPTMMISFRRILETKFPWLITLPCFLHQLNMTIGEIIAYSLMKKTLIQSTRIVTFFNSSHHWGGQLKLEAKKAGYHTGTEEEL</sequence>